<gene>
    <name evidence="1" type="ORF">C7B81_11515</name>
</gene>
<dbReference type="EMBL" id="PVWP01000007">
    <property type="protein sequence ID" value="PSB37032.1"/>
    <property type="molecule type" value="Genomic_DNA"/>
</dbReference>
<dbReference type="Proteomes" id="UP000238218">
    <property type="component" value="Unassembled WGS sequence"/>
</dbReference>
<comment type="caution">
    <text evidence="1">The sequence shown here is derived from an EMBL/GenBank/DDBJ whole genome shotgun (WGS) entry which is preliminary data.</text>
</comment>
<reference evidence="1 2" key="1">
    <citation type="submission" date="2018-03" db="EMBL/GenBank/DDBJ databases">
        <title>The ancient ancestry and fast evolution of plastids.</title>
        <authorList>
            <person name="Moore K.R."/>
            <person name="Magnabosco C."/>
            <person name="Momper L."/>
            <person name="Gold D.A."/>
            <person name="Bosak T."/>
            <person name="Fournier G.P."/>
        </authorList>
    </citation>
    <scope>NUCLEOTIDE SEQUENCE [LARGE SCALE GENOMIC DNA]</scope>
    <source>
        <strain evidence="1 2">CCALA 015</strain>
    </source>
</reference>
<evidence type="ECO:0000313" key="1">
    <source>
        <dbReference type="EMBL" id="PSB37032.1"/>
    </source>
</evidence>
<protein>
    <submittedName>
        <fullName evidence="1">Uncharacterized protein</fullName>
    </submittedName>
</protein>
<name>A0ABX5F690_9CHRO</name>
<accession>A0ABX5F690</accession>
<sequence length="93" mass="10373">MAARLAIGPVDVSPEVREWVDAETLQRLVSRHRRGDWGVVDARDARDNTIAAYRQQGSLRSVFDLGQGLQVWILTHGLGTDQLHTLVLLPSDE</sequence>
<dbReference type="RefSeq" id="WP_106221854.1">
    <property type="nucleotide sequence ID" value="NZ_PVWP01000007.1"/>
</dbReference>
<evidence type="ECO:0000313" key="2">
    <source>
        <dbReference type="Proteomes" id="UP000238218"/>
    </source>
</evidence>
<organism evidence="1 2">
    <name type="scientific">Aphanothece cf. minutissima CCALA 015</name>
    <dbReference type="NCBI Taxonomy" id="2107695"/>
    <lineage>
        <taxon>Bacteria</taxon>
        <taxon>Bacillati</taxon>
        <taxon>Cyanobacteriota</taxon>
        <taxon>Cyanophyceae</taxon>
        <taxon>Oscillatoriophycideae</taxon>
        <taxon>Chroococcales</taxon>
        <taxon>Aphanothecaceae</taxon>
        <taxon>Aphanothece</taxon>
    </lineage>
</organism>
<proteinExistence type="predicted"/>
<keyword evidence="2" id="KW-1185">Reference proteome</keyword>